<gene>
    <name evidence="2" type="ORF">Tb09.160.2660</name>
</gene>
<dbReference type="PaxDb" id="5691-EAN76490"/>
<accession>Q38FD0</accession>
<protein>
    <submittedName>
        <fullName evidence="2">Uncharacterized protein</fullName>
    </submittedName>
</protein>
<evidence type="ECO:0000313" key="2">
    <source>
        <dbReference type="EMBL" id="EAN76490.1"/>
    </source>
</evidence>
<dbReference type="EMBL" id="CM000207">
    <property type="protein sequence ID" value="EAN76490.1"/>
    <property type="molecule type" value="Genomic_DNA"/>
</dbReference>
<dbReference type="KEGG" id="tbr:Tb09.160.2660"/>
<organism evidence="2 3">
    <name type="scientific">Trypanosoma brucei brucei (strain 927/4 GUTat10.1)</name>
    <dbReference type="NCBI Taxonomy" id="185431"/>
    <lineage>
        <taxon>Eukaryota</taxon>
        <taxon>Discoba</taxon>
        <taxon>Euglenozoa</taxon>
        <taxon>Kinetoplastea</taxon>
        <taxon>Metakinetoplastina</taxon>
        <taxon>Trypanosomatida</taxon>
        <taxon>Trypanosomatidae</taxon>
        <taxon>Trypanosoma</taxon>
    </lineage>
</organism>
<name>Q38FD0_TRYB2</name>
<feature type="region of interest" description="Disordered" evidence="1">
    <location>
        <begin position="1"/>
        <end position="27"/>
    </location>
</feature>
<evidence type="ECO:0000313" key="3">
    <source>
        <dbReference type="Proteomes" id="UP000008524"/>
    </source>
</evidence>
<reference evidence="2 3" key="2">
    <citation type="journal article" date="2005" name="Science">
        <title>The genome of the African trypanosome Trypanosoma brucei.</title>
        <authorList>
            <person name="Berriman M."/>
            <person name="Ghedin E."/>
            <person name="Hertz-Fowler C."/>
            <person name="Blandin G."/>
            <person name="Renauld H."/>
            <person name="Bartholomeu D.C."/>
            <person name="Lennard N.J."/>
            <person name="Caler E."/>
            <person name="Hamlin N.E."/>
            <person name="Haas B."/>
            <person name="Bohme U."/>
            <person name="Hannick L."/>
            <person name="Aslett M.A."/>
            <person name="Shallom J."/>
            <person name="Marcello L."/>
            <person name="Hou L."/>
            <person name="Wickstead B."/>
            <person name="Alsmark U.C."/>
            <person name="Arrowsmith C."/>
            <person name="Atkin R.J."/>
            <person name="Barron A.J."/>
            <person name="Bringaud F."/>
            <person name="Brooks K."/>
            <person name="Carrington M."/>
            <person name="Cherevach I."/>
            <person name="Chillingworth T.J."/>
            <person name="Churcher C."/>
            <person name="Clark L.N."/>
            <person name="Corton C.H."/>
            <person name="Cronin A."/>
            <person name="Davies R.M."/>
            <person name="Doggett J."/>
            <person name="Djikeng A."/>
            <person name="Feldblyum T."/>
            <person name="Field M.C."/>
            <person name="Fraser A."/>
            <person name="Goodhead I."/>
            <person name="Hance Z."/>
            <person name="Harper D."/>
            <person name="Harris B.R."/>
            <person name="Hauser H."/>
            <person name="Hostetler J."/>
            <person name="Ivens A."/>
            <person name="Jagels K."/>
            <person name="Johnson D."/>
            <person name="Johnson J."/>
            <person name="Jones K."/>
            <person name="Kerhornou A.X."/>
            <person name="Koo H."/>
            <person name="Larke N."/>
            <person name="Landfear S."/>
            <person name="Larkin C."/>
            <person name="Leech V."/>
            <person name="Line A."/>
            <person name="Lord A."/>
            <person name="Macleod A."/>
            <person name="Mooney P.J."/>
            <person name="Moule S."/>
            <person name="Martin D.M."/>
            <person name="Morgan G.W."/>
            <person name="Mungall K."/>
            <person name="Norbertczak H."/>
            <person name="Ormond D."/>
            <person name="Pai G."/>
            <person name="Peacock C.S."/>
            <person name="Peterson J."/>
            <person name="Quail M.A."/>
            <person name="Rabbinowitsch E."/>
            <person name="Rajandream M.A."/>
            <person name="Reitter C."/>
            <person name="Salzberg S.L."/>
            <person name="Sanders M."/>
            <person name="Schobel S."/>
            <person name="Sharp S."/>
            <person name="Simmonds M."/>
            <person name="Simpson A.J."/>
            <person name="Tallon L."/>
            <person name="Turner C.M."/>
            <person name="Tait A."/>
            <person name="Tivey A.R."/>
            <person name="Van Aken S."/>
            <person name="Walker D."/>
            <person name="Wanless D."/>
            <person name="Wang S."/>
            <person name="White B."/>
            <person name="White O."/>
            <person name="Whitehead S."/>
            <person name="Woodward J."/>
            <person name="Wortman J."/>
            <person name="Adams M.D."/>
            <person name="Embley T.M."/>
            <person name="Gull K."/>
            <person name="Ullu E."/>
            <person name="Barry J.D."/>
            <person name="Fairlamb A.H."/>
            <person name="Opperdoes F."/>
            <person name="Barrell B.G."/>
            <person name="Donelson J.E."/>
            <person name="Hall N."/>
            <person name="Fraser C.M."/>
            <person name="Melville S.E."/>
            <person name="El-Sayed N.M."/>
        </authorList>
    </citation>
    <scope>NUCLEOTIDE SEQUENCE [LARGE SCALE GENOMIC DNA]</scope>
    <source>
        <strain evidence="2 3">927/4 GUTat10.1</strain>
    </source>
</reference>
<dbReference type="AlphaFoldDB" id="Q38FD0"/>
<dbReference type="Proteomes" id="UP000008524">
    <property type="component" value="Chromosome 9"/>
</dbReference>
<evidence type="ECO:0000256" key="1">
    <source>
        <dbReference type="SAM" id="MobiDB-lite"/>
    </source>
</evidence>
<keyword evidence="3" id="KW-1185">Reference proteome</keyword>
<proteinExistence type="predicted"/>
<reference evidence="2 3" key="1">
    <citation type="journal article" date="2005" name="Science">
        <title>Comparative genomics of trypanosomatid parasitic protozoa.</title>
        <authorList>
            <person name="El-Sayed N.M."/>
            <person name="Myler P.J."/>
            <person name="Blandin G."/>
            <person name="Berriman M."/>
            <person name="Crabtree J."/>
            <person name="Aggarwal G."/>
            <person name="Caler E."/>
            <person name="Renauld H."/>
            <person name="Worthey E.A."/>
            <person name="Hertz-Fowler C."/>
            <person name="Ghedin E."/>
            <person name="Peacock C."/>
            <person name="Bartholomeu D.C."/>
            <person name="Haas B.J."/>
            <person name="Tran A.N."/>
            <person name="Wortman J.R."/>
            <person name="Alsmark U.C."/>
            <person name="Angiuoli S."/>
            <person name="Anupama A."/>
            <person name="Badger J."/>
            <person name="Bringaud F."/>
            <person name="Cadag E."/>
            <person name="Carlton J.M."/>
            <person name="Cerqueira G.C."/>
            <person name="Creasy T."/>
            <person name="Delcher A.L."/>
            <person name="Djikeng A."/>
            <person name="Embley T.M."/>
            <person name="Hauser C."/>
            <person name="Ivens A.C."/>
            <person name="Kummerfeld S.K."/>
            <person name="Pereira-Leal J.B."/>
            <person name="Nilsson D."/>
            <person name="Peterson J."/>
            <person name="Salzberg S.L."/>
            <person name="Shallom J."/>
            <person name="Silva J.C."/>
            <person name="Sundaram J."/>
            <person name="Westenberger S."/>
            <person name="White O."/>
            <person name="Melville S.E."/>
            <person name="Donelson J.E."/>
            <person name="Andersson B."/>
            <person name="Stuart K.D."/>
            <person name="Hall N."/>
        </authorList>
    </citation>
    <scope>NUCLEOTIDE SEQUENCE [LARGE SCALE GENOMIC DNA]</scope>
    <source>
        <strain evidence="2 3">927/4 GUTat10.1</strain>
    </source>
</reference>
<dbReference type="InParanoid" id="Q38FD0"/>
<sequence>MRAKKRADPSPFPPQQGEGEGNTLQIGKCHRLLHKPAT</sequence>
<dbReference type="RefSeq" id="XP_024498429.1">
    <property type="nucleotide sequence ID" value="XM_024642642.1"/>
</dbReference>
<dbReference type="GeneID" id="3660055"/>